<proteinExistence type="predicted"/>
<reference evidence="1 2" key="1">
    <citation type="submission" date="2016-11" db="EMBL/GenBank/DDBJ databases">
        <authorList>
            <person name="Jaros S."/>
            <person name="Januszkiewicz K."/>
            <person name="Wedrychowicz H."/>
        </authorList>
    </citation>
    <scope>NUCLEOTIDE SEQUENCE [LARGE SCALE GENOMIC DNA]</scope>
    <source>
        <strain evidence="1 2">DSM 15692</strain>
    </source>
</reference>
<dbReference type="SUPFAM" id="SSF89360">
    <property type="entry name" value="HesB-like domain"/>
    <property type="match status" value="1"/>
</dbReference>
<evidence type="ECO:0000313" key="1">
    <source>
        <dbReference type="EMBL" id="SHF21456.1"/>
    </source>
</evidence>
<dbReference type="EMBL" id="FQUF01000050">
    <property type="protein sequence ID" value="SHF21456.1"/>
    <property type="molecule type" value="Genomic_DNA"/>
</dbReference>
<protein>
    <submittedName>
        <fullName evidence="1">Uncharacterized protein YneR</fullName>
    </submittedName>
</protein>
<dbReference type="AlphaFoldDB" id="A0A1M4ZV28"/>
<name>A0A1M4ZV28_9LACT</name>
<dbReference type="STRING" id="1121025.SAMN02745249_02044"/>
<dbReference type="InterPro" id="IPR035903">
    <property type="entry name" value="HesB-like_dom_sf"/>
</dbReference>
<sequence>MDIKLTEKATKWFEDKFPLNEGEAVRFFGKTYGKTEVHDGFSLGVQVDNPENHDNILSSTEVNGRKYFTTREDEWFFNGYDLEVDIDEELNEPKYHFEGHDEDNNE</sequence>
<organism evidence="1 2">
    <name type="scientific">Atopostipes suicloacalis DSM 15692</name>
    <dbReference type="NCBI Taxonomy" id="1121025"/>
    <lineage>
        <taxon>Bacteria</taxon>
        <taxon>Bacillati</taxon>
        <taxon>Bacillota</taxon>
        <taxon>Bacilli</taxon>
        <taxon>Lactobacillales</taxon>
        <taxon>Carnobacteriaceae</taxon>
        <taxon>Atopostipes</taxon>
    </lineage>
</organism>
<dbReference type="RefSeq" id="WP_073298690.1">
    <property type="nucleotide sequence ID" value="NZ_FQUF01000050.1"/>
</dbReference>
<dbReference type="Proteomes" id="UP000184128">
    <property type="component" value="Unassembled WGS sequence"/>
</dbReference>
<evidence type="ECO:0000313" key="2">
    <source>
        <dbReference type="Proteomes" id="UP000184128"/>
    </source>
</evidence>
<dbReference type="OrthoDB" id="1645729at2"/>
<keyword evidence="2" id="KW-1185">Reference proteome</keyword>
<accession>A0A1M4ZV28</accession>
<gene>
    <name evidence="1" type="ORF">SAMN02745249_02044</name>
</gene>